<evidence type="ECO:0000313" key="19">
    <source>
        <dbReference type="EMBL" id="KAF4631995.1"/>
    </source>
</evidence>
<feature type="region of interest" description="Disordered" evidence="14">
    <location>
        <begin position="50"/>
        <end position="85"/>
    </location>
</feature>
<comment type="subcellular location">
    <subcellularLocation>
        <location evidence="4">Secreted</location>
    </subcellularLocation>
</comment>
<evidence type="ECO:0000259" key="17">
    <source>
        <dbReference type="Pfam" id="PF07731"/>
    </source>
</evidence>
<dbReference type="InterPro" id="IPR033138">
    <property type="entry name" value="Cu_oxidase_CS"/>
</dbReference>
<dbReference type="InterPro" id="IPR008972">
    <property type="entry name" value="Cupredoxin"/>
</dbReference>
<dbReference type="InterPro" id="IPR001117">
    <property type="entry name" value="Cu-oxidase_2nd"/>
</dbReference>
<dbReference type="CDD" id="cd13901">
    <property type="entry name" value="CuRO_3_MaLCC_like"/>
    <property type="match status" value="1"/>
</dbReference>
<dbReference type="InterPro" id="IPR011707">
    <property type="entry name" value="Cu-oxidase-like_N"/>
</dbReference>
<dbReference type="EMBL" id="JAAMPI010000390">
    <property type="protein sequence ID" value="KAF4631995.1"/>
    <property type="molecule type" value="Genomic_DNA"/>
</dbReference>
<dbReference type="PANTHER" id="PTHR11709">
    <property type="entry name" value="MULTI-COPPER OXIDASE"/>
    <property type="match status" value="1"/>
</dbReference>
<feature type="signal peptide" evidence="15">
    <location>
        <begin position="1"/>
        <end position="19"/>
    </location>
</feature>
<dbReference type="AlphaFoldDB" id="A0A8H4W521"/>
<keyword evidence="12" id="KW-0325">Glycoprotein</keyword>
<dbReference type="InterPro" id="IPR011706">
    <property type="entry name" value="Cu-oxidase_C"/>
</dbReference>
<evidence type="ECO:0000256" key="4">
    <source>
        <dbReference type="ARBA" id="ARBA00004613"/>
    </source>
</evidence>
<dbReference type="InterPro" id="IPR045087">
    <property type="entry name" value="Cu-oxidase_fam"/>
</dbReference>
<dbReference type="GO" id="GO:0005576">
    <property type="term" value="C:extracellular region"/>
    <property type="evidence" value="ECO:0007669"/>
    <property type="project" value="UniProtKB-SubCell"/>
</dbReference>
<feature type="chain" id="PRO_5034470269" description="laccase" evidence="15">
    <location>
        <begin position="20"/>
        <end position="841"/>
    </location>
</feature>
<feature type="domain" description="Plastocyanin-like" evidence="17">
    <location>
        <begin position="465"/>
        <end position="591"/>
    </location>
</feature>
<feature type="domain" description="Plastocyanin-like" evidence="18">
    <location>
        <begin position="125"/>
        <end position="239"/>
    </location>
</feature>
<evidence type="ECO:0000259" key="16">
    <source>
        <dbReference type="Pfam" id="PF00394"/>
    </source>
</evidence>
<evidence type="ECO:0000256" key="10">
    <source>
        <dbReference type="ARBA" id="ARBA00023002"/>
    </source>
</evidence>
<evidence type="ECO:0000256" key="7">
    <source>
        <dbReference type="ARBA" id="ARBA00022525"/>
    </source>
</evidence>
<evidence type="ECO:0000256" key="12">
    <source>
        <dbReference type="ARBA" id="ARBA00023180"/>
    </source>
</evidence>
<dbReference type="Pfam" id="PF07731">
    <property type="entry name" value="Cu-oxidase_2"/>
    <property type="match status" value="1"/>
</dbReference>
<evidence type="ECO:0000256" key="1">
    <source>
        <dbReference type="ARBA" id="ARBA00000349"/>
    </source>
</evidence>
<dbReference type="Gene3D" id="2.60.40.420">
    <property type="entry name" value="Cupredoxins - blue copper proteins"/>
    <property type="match status" value="3"/>
</dbReference>
<dbReference type="PROSITE" id="PS00079">
    <property type="entry name" value="MULTICOPPER_OXIDASE1"/>
    <property type="match status" value="1"/>
</dbReference>
<comment type="function">
    <text evidence="3">Lignin degradation and detoxification of lignin-derived products.</text>
</comment>
<dbReference type="GO" id="GO:0005507">
    <property type="term" value="F:copper ion binding"/>
    <property type="evidence" value="ECO:0007669"/>
    <property type="project" value="InterPro"/>
</dbReference>
<evidence type="ECO:0000313" key="20">
    <source>
        <dbReference type="Proteomes" id="UP000566819"/>
    </source>
</evidence>
<protein>
    <recommendedName>
        <fullName evidence="6">laccase</fullName>
        <ecNumber evidence="6">1.10.3.2</ecNumber>
    </recommendedName>
</protein>
<dbReference type="OrthoDB" id="2121828at2759"/>
<evidence type="ECO:0000256" key="3">
    <source>
        <dbReference type="ARBA" id="ARBA00002075"/>
    </source>
</evidence>
<feature type="region of interest" description="Disordered" evidence="14">
    <location>
        <begin position="728"/>
        <end position="747"/>
    </location>
</feature>
<keyword evidence="20" id="KW-1185">Reference proteome</keyword>
<keyword evidence="9" id="KW-0677">Repeat</keyword>
<evidence type="ECO:0000256" key="11">
    <source>
        <dbReference type="ARBA" id="ARBA00023008"/>
    </source>
</evidence>
<comment type="cofactor">
    <cofactor evidence="2">
        <name>Cu cation</name>
        <dbReference type="ChEBI" id="CHEBI:23378"/>
    </cofactor>
</comment>
<feature type="compositionally biased region" description="Low complexity" evidence="14">
    <location>
        <begin position="50"/>
        <end position="81"/>
    </location>
</feature>
<keyword evidence="15" id="KW-0732">Signal</keyword>
<keyword evidence="7" id="KW-0964">Secreted</keyword>
<keyword evidence="10" id="KW-0560">Oxidoreductase</keyword>
<gene>
    <name evidence="19" type="ORF">G7Y89_g6136</name>
</gene>
<name>A0A8H4W521_9HELO</name>
<proteinExistence type="inferred from homology"/>
<dbReference type="InterPro" id="IPR002355">
    <property type="entry name" value="Cu_oxidase_Cu_BS"/>
</dbReference>
<dbReference type="FunFam" id="2.60.40.420:FF:000021">
    <property type="entry name" value="Extracellular dihydrogeodin oxidase/laccase"/>
    <property type="match status" value="1"/>
</dbReference>
<evidence type="ECO:0000256" key="14">
    <source>
        <dbReference type="SAM" id="MobiDB-lite"/>
    </source>
</evidence>
<feature type="region of interest" description="Disordered" evidence="14">
    <location>
        <begin position="687"/>
        <end position="715"/>
    </location>
</feature>
<dbReference type="CDD" id="cd13854">
    <property type="entry name" value="CuRO_1_MaLCC_like"/>
    <property type="match status" value="1"/>
</dbReference>
<dbReference type="Pfam" id="PF00394">
    <property type="entry name" value="Cu-oxidase"/>
    <property type="match status" value="1"/>
</dbReference>
<keyword evidence="11" id="KW-0186">Copper</keyword>
<keyword evidence="13" id="KW-0439">Lignin degradation</keyword>
<dbReference type="Pfam" id="PF07732">
    <property type="entry name" value="Cu-oxidase_3"/>
    <property type="match status" value="1"/>
</dbReference>
<evidence type="ECO:0000256" key="9">
    <source>
        <dbReference type="ARBA" id="ARBA00022737"/>
    </source>
</evidence>
<sequence length="841" mass="91037">MLFSKYSLLLAFSLGASTGVIVENAPRAVQKVTSSSVKSSLLSSTKTSSTAVFSPSASSGSTSSSSSGSSKTSSSSPSSTSLVADSQCTNGPFTRQCWGGGFSIATDYDTAWPVTGNTVSYHLEITNTTMAPDGYERLVMAINGQYPGPTIYANWGDTVSVTVQNSLQHNGTGIHWHGIRQMNSNIMDGTSGVTECPIPPGSSRTYTWLATQFGTSWYHSHYSSQYGDGIVGSIVISGPATSNYDYDLGAFPINDWYYQTAFQVNENSQTANAPPTADNGLINGTMVSSYGGAYNKATLQKGKKYRLRLINTSLDNHFRVSLDNHNLTVVQADFVPTKPYTASSIFIAIGERYDVIINANQNVDNYWFRAEVMTGCGDNANNGNIKSIFSYSGAGTGDPTSTAFDIPSNCNDETELIPYVVKNVPSANFQSQFETLDLVFNFGPSVASNEENVLRWNINGSMIDVDWEVPTLKYVQDGNSTYPTDLNLIQLPQANALHFWIIQSVSGIAFAPHPIHLHGHDFYLMGSGDGDFSDPSVLQYNNPPRRDVAMLPSGGWLVLAFETSNPGAWLMHCHIAWHVSQGLAVQFLERASEIPSTFSLDSIPGECDAWDSWRDSAMEYGEGDFEGFPPKGRPLRRQRTILQTAIENGNLGETVVRVPLGHPLAGVGDSALTIGDRGGIQAGLFPEVGSESEDERTDTPTTAHSEPDIDGGKLAKKARYRLTLPKPSSTNELRKEKSAPTCMNRQGDLAMPGDNTACHDIEPADEDTQIPMSDMHSEGSYASEIYIPGSEDDEHPKGRTMGALYSLDVMAARFKQQARKANVARCVPSAQATSNYGCLYP</sequence>
<comment type="similarity">
    <text evidence="5">Belongs to the multicopper oxidase family.</text>
</comment>
<dbReference type="PANTHER" id="PTHR11709:SF87">
    <property type="entry name" value="LACCASE"/>
    <property type="match status" value="1"/>
</dbReference>
<dbReference type="GO" id="GO:0052716">
    <property type="term" value="F:hydroquinone:oxygen oxidoreductase activity"/>
    <property type="evidence" value="ECO:0007669"/>
    <property type="project" value="UniProtKB-EC"/>
</dbReference>
<evidence type="ECO:0000256" key="6">
    <source>
        <dbReference type="ARBA" id="ARBA00012297"/>
    </source>
</evidence>
<dbReference type="CDD" id="cd13880">
    <property type="entry name" value="CuRO_2_MaLCC_like"/>
    <property type="match status" value="1"/>
</dbReference>
<evidence type="ECO:0000256" key="5">
    <source>
        <dbReference type="ARBA" id="ARBA00010609"/>
    </source>
</evidence>
<dbReference type="PROSITE" id="PS00080">
    <property type="entry name" value="MULTICOPPER_OXIDASE2"/>
    <property type="match status" value="1"/>
</dbReference>
<keyword evidence="8" id="KW-0479">Metal-binding</keyword>
<feature type="domain" description="Plastocyanin-like" evidence="16">
    <location>
        <begin position="253"/>
        <end position="394"/>
    </location>
</feature>
<accession>A0A8H4W521</accession>
<evidence type="ECO:0000256" key="2">
    <source>
        <dbReference type="ARBA" id="ARBA00001935"/>
    </source>
</evidence>
<organism evidence="19 20">
    <name type="scientific">Cudoniella acicularis</name>
    <dbReference type="NCBI Taxonomy" id="354080"/>
    <lineage>
        <taxon>Eukaryota</taxon>
        <taxon>Fungi</taxon>
        <taxon>Dikarya</taxon>
        <taxon>Ascomycota</taxon>
        <taxon>Pezizomycotina</taxon>
        <taxon>Leotiomycetes</taxon>
        <taxon>Helotiales</taxon>
        <taxon>Tricladiaceae</taxon>
        <taxon>Cudoniella</taxon>
    </lineage>
</organism>
<comment type="caution">
    <text evidence="19">The sequence shown here is derived from an EMBL/GenBank/DDBJ whole genome shotgun (WGS) entry which is preliminary data.</text>
</comment>
<evidence type="ECO:0000256" key="13">
    <source>
        <dbReference type="ARBA" id="ARBA00023185"/>
    </source>
</evidence>
<comment type="catalytic activity">
    <reaction evidence="1">
        <text>4 hydroquinone + O2 = 4 benzosemiquinone + 2 H2O</text>
        <dbReference type="Rhea" id="RHEA:11276"/>
        <dbReference type="ChEBI" id="CHEBI:15377"/>
        <dbReference type="ChEBI" id="CHEBI:15379"/>
        <dbReference type="ChEBI" id="CHEBI:17594"/>
        <dbReference type="ChEBI" id="CHEBI:17977"/>
        <dbReference type="EC" id="1.10.3.2"/>
    </reaction>
</comment>
<evidence type="ECO:0000259" key="18">
    <source>
        <dbReference type="Pfam" id="PF07732"/>
    </source>
</evidence>
<dbReference type="EC" id="1.10.3.2" evidence="6"/>
<dbReference type="FunFam" id="2.60.40.420:FF:000038">
    <property type="entry name" value="Extracellular dihydrogeodin oxidase/laccase"/>
    <property type="match status" value="1"/>
</dbReference>
<reference evidence="19 20" key="1">
    <citation type="submission" date="2020-03" db="EMBL/GenBank/DDBJ databases">
        <title>Draft Genome Sequence of Cudoniella acicularis.</title>
        <authorList>
            <person name="Buettner E."/>
            <person name="Kellner H."/>
        </authorList>
    </citation>
    <scope>NUCLEOTIDE SEQUENCE [LARGE SCALE GENOMIC DNA]</scope>
    <source>
        <strain evidence="19 20">DSM 108380</strain>
    </source>
</reference>
<dbReference type="SUPFAM" id="SSF49503">
    <property type="entry name" value="Cupredoxins"/>
    <property type="match status" value="3"/>
</dbReference>
<evidence type="ECO:0000256" key="15">
    <source>
        <dbReference type="SAM" id="SignalP"/>
    </source>
</evidence>
<dbReference type="GO" id="GO:0046274">
    <property type="term" value="P:lignin catabolic process"/>
    <property type="evidence" value="ECO:0007669"/>
    <property type="project" value="UniProtKB-KW"/>
</dbReference>
<evidence type="ECO:0000256" key="8">
    <source>
        <dbReference type="ARBA" id="ARBA00022723"/>
    </source>
</evidence>
<dbReference type="Proteomes" id="UP000566819">
    <property type="component" value="Unassembled WGS sequence"/>
</dbReference>